<dbReference type="Gene3D" id="1.20.58.1590">
    <property type="entry name" value="Tethering factor for nuclear proteasome Cut8/Sts1"/>
    <property type="match status" value="1"/>
</dbReference>
<evidence type="ECO:0000256" key="1">
    <source>
        <dbReference type="ARBA" id="ARBA00004123"/>
    </source>
</evidence>
<dbReference type="Pfam" id="PF08559">
    <property type="entry name" value="Cut8"/>
    <property type="match status" value="1"/>
</dbReference>
<gene>
    <name evidence="5" type="primary">AVEN_243681_1</name>
    <name evidence="5" type="ORF">NPIL_659181</name>
</gene>
<accession>A0A8X6NK68</accession>
<dbReference type="GO" id="GO:0070628">
    <property type="term" value="F:proteasome binding"/>
    <property type="evidence" value="ECO:0007669"/>
    <property type="project" value="TreeGrafter"/>
</dbReference>
<dbReference type="Proteomes" id="UP000887013">
    <property type="component" value="Unassembled WGS sequence"/>
</dbReference>
<dbReference type="EMBL" id="BMAW01059126">
    <property type="protein sequence ID" value="GFT19645.1"/>
    <property type="molecule type" value="Genomic_DNA"/>
</dbReference>
<comment type="subcellular location">
    <subcellularLocation>
        <location evidence="1">Nucleus</location>
    </subcellularLocation>
</comment>
<dbReference type="AlphaFoldDB" id="A0A8X6NK68"/>
<dbReference type="GO" id="GO:0031144">
    <property type="term" value="P:proteasome localization"/>
    <property type="evidence" value="ECO:0007669"/>
    <property type="project" value="InterPro"/>
</dbReference>
<dbReference type="PANTHER" id="PTHR28032:SF1">
    <property type="entry name" value="FI02826P"/>
    <property type="match status" value="1"/>
</dbReference>
<dbReference type="OrthoDB" id="10061064at2759"/>
<reference evidence="5" key="1">
    <citation type="submission" date="2020-08" db="EMBL/GenBank/DDBJ databases">
        <title>Multicomponent nature underlies the extraordinary mechanical properties of spider dragline silk.</title>
        <authorList>
            <person name="Kono N."/>
            <person name="Nakamura H."/>
            <person name="Mori M."/>
            <person name="Yoshida Y."/>
            <person name="Ohtoshi R."/>
            <person name="Malay A.D."/>
            <person name="Moran D.A.P."/>
            <person name="Tomita M."/>
            <person name="Numata K."/>
            <person name="Arakawa K."/>
        </authorList>
    </citation>
    <scope>NUCLEOTIDE SEQUENCE</scope>
</reference>
<dbReference type="GO" id="GO:0071630">
    <property type="term" value="P:nuclear protein quality control by the ubiquitin-proteasome system"/>
    <property type="evidence" value="ECO:0007669"/>
    <property type="project" value="InterPro"/>
</dbReference>
<evidence type="ECO:0000256" key="2">
    <source>
        <dbReference type="ARBA" id="ARBA00006199"/>
    </source>
</evidence>
<dbReference type="GO" id="GO:0031965">
    <property type="term" value="C:nuclear membrane"/>
    <property type="evidence" value="ECO:0007669"/>
    <property type="project" value="TreeGrafter"/>
</dbReference>
<evidence type="ECO:0000256" key="4">
    <source>
        <dbReference type="SAM" id="MobiDB-lite"/>
    </source>
</evidence>
<dbReference type="InterPro" id="IPR038422">
    <property type="entry name" value="Cut8/Sts1_sf"/>
</dbReference>
<proteinExistence type="inferred from homology"/>
<protein>
    <submittedName>
        <fullName evidence="5">Uncharacterized protein</fullName>
    </submittedName>
</protein>
<comment type="caution">
    <text evidence="5">The sequence shown here is derived from an EMBL/GenBank/DDBJ whole genome shotgun (WGS) entry which is preliminary data.</text>
</comment>
<organism evidence="5 6">
    <name type="scientific">Nephila pilipes</name>
    <name type="common">Giant wood spider</name>
    <name type="synonym">Nephila maculata</name>
    <dbReference type="NCBI Taxonomy" id="299642"/>
    <lineage>
        <taxon>Eukaryota</taxon>
        <taxon>Metazoa</taxon>
        <taxon>Ecdysozoa</taxon>
        <taxon>Arthropoda</taxon>
        <taxon>Chelicerata</taxon>
        <taxon>Arachnida</taxon>
        <taxon>Araneae</taxon>
        <taxon>Araneomorphae</taxon>
        <taxon>Entelegynae</taxon>
        <taxon>Araneoidea</taxon>
        <taxon>Nephilidae</taxon>
        <taxon>Nephila</taxon>
    </lineage>
</organism>
<feature type="compositionally biased region" description="Polar residues" evidence="4">
    <location>
        <begin position="146"/>
        <end position="155"/>
    </location>
</feature>
<dbReference type="InterPro" id="IPR013868">
    <property type="entry name" value="Cut8/Sts1_fam"/>
</dbReference>
<sequence>MHEENNQNAIALTGAAMGATMGLDPMSDEFVPKSSSCLTNRKTSQLYFIVFYQAGIQEIFEWFKMAGAAGQRNILREIIIVGEGDGATHQLSELSPLNPVSPDETVIQERGLHKKSPTYNYGAPDPVFFKTPTKSPKKIPFHSRFCTPTKTTPVRSSPRKRINTSPSPLKFNESVISEMTISSKRLKRGHLINTRPELHLEKGLKALSHAQLVQLITDSAKYSSDVEQLINKLMPIPDLAPCEEQLSKLKHNIFKSFPRNVWGSRDSSFCFLRVRTHLEVFKKECLEMCHHFMDSQYWPAVFEFIFIAWKYTMELPDWDNVTHNKIKSLCMKQLASQCISALKKANLDKPALSEVIESMQEFASEPAIETCITFAKQLPIGSV</sequence>
<feature type="region of interest" description="Disordered" evidence="4">
    <location>
        <begin position="140"/>
        <end position="169"/>
    </location>
</feature>
<keyword evidence="6" id="KW-1185">Reference proteome</keyword>
<name>A0A8X6NK68_NEPPI</name>
<dbReference type="PANTHER" id="PTHR28032">
    <property type="entry name" value="FI02826P"/>
    <property type="match status" value="1"/>
</dbReference>
<comment type="similarity">
    <text evidence="2">Belongs to the cut8/STS1 family.</text>
</comment>
<evidence type="ECO:0000313" key="5">
    <source>
        <dbReference type="EMBL" id="GFT19645.1"/>
    </source>
</evidence>
<evidence type="ECO:0000313" key="6">
    <source>
        <dbReference type="Proteomes" id="UP000887013"/>
    </source>
</evidence>
<keyword evidence="3" id="KW-0539">Nucleus</keyword>
<evidence type="ECO:0000256" key="3">
    <source>
        <dbReference type="ARBA" id="ARBA00023242"/>
    </source>
</evidence>